<protein>
    <submittedName>
        <fullName evidence="2">Uncharacterized protein</fullName>
    </submittedName>
</protein>
<comment type="caution">
    <text evidence="2">The sequence shown here is derived from an EMBL/GenBank/DDBJ whole genome shotgun (WGS) entry which is preliminary data.</text>
</comment>
<dbReference type="AlphaFoldDB" id="A0AAD1Y404"/>
<dbReference type="Proteomes" id="UP001295684">
    <property type="component" value="Unassembled WGS sequence"/>
</dbReference>
<evidence type="ECO:0000256" key="1">
    <source>
        <dbReference type="SAM" id="MobiDB-lite"/>
    </source>
</evidence>
<reference evidence="2" key="1">
    <citation type="submission" date="2023-07" db="EMBL/GenBank/DDBJ databases">
        <authorList>
            <consortium name="AG Swart"/>
            <person name="Singh M."/>
            <person name="Singh A."/>
            <person name="Seah K."/>
            <person name="Emmerich C."/>
        </authorList>
    </citation>
    <scope>NUCLEOTIDE SEQUENCE</scope>
    <source>
        <strain evidence="2">DP1</strain>
    </source>
</reference>
<feature type="region of interest" description="Disordered" evidence="1">
    <location>
        <begin position="28"/>
        <end position="47"/>
    </location>
</feature>
<evidence type="ECO:0000313" key="2">
    <source>
        <dbReference type="EMBL" id="CAI2383665.1"/>
    </source>
</evidence>
<gene>
    <name evidence="2" type="ORF">ECRASSUSDP1_LOCUS25174</name>
</gene>
<organism evidence="2 3">
    <name type="scientific">Euplotes crassus</name>
    <dbReference type="NCBI Taxonomy" id="5936"/>
    <lineage>
        <taxon>Eukaryota</taxon>
        <taxon>Sar</taxon>
        <taxon>Alveolata</taxon>
        <taxon>Ciliophora</taxon>
        <taxon>Intramacronucleata</taxon>
        <taxon>Spirotrichea</taxon>
        <taxon>Hypotrichia</taxon>
        <taxon>Euplotida</taxon>
        <taxon>Euplotidae</taxon>
        <taxon>Moneuplotes</taxon>
    </lineage>
</organism>
<dbReference type="EMBL" id="CAMPGE010025966">
    <property type="protein sequence ID" value="CAI2383665.1"/>
    <property type="molecule type" value="Genomic_DNA"/>
</dbReference>
<sequence length="209" mass="24215">MCYFPMLNKNLSPKAVLSAAGEFMAVKPGIDHEKDPRDSRKKSEHSLKVMRKLHRSLTKENPDLTSLKKSQAGNNLKKRVCFKREKPRNRFSNIFKNQKLQTNEENFISSFYQNEAKSSIESALFDPEIKFSIKKKKKYPKIDKIREKINLSIVTSSDTKRREPVLNLPPNACNQKEGCYASQINIVTNDPVRKFSRPDFTWKDFSPTT</sequence>
<feature type="compositionally biased region" description="Basic and acidic residues" evidence="1">
    <location>
        <begin position="29"/>
        <end position="38"/>
    </location>
</feature>
<proteinExistence type="predicted"/>
<evidence type="ECO:0000313" key="3">
    <source>
        <dbReference type="Proteomes" id="UP001295684"/>
    </source>
</evidence>
<keyword evidence="3" id="KW-1185">Reference proteome</keyword>
<accession>A0AAD1Y404</accession>
<name>A0AAD1Y404_EUPCR</name>